<accession>X0VCT8</accession>
<dbReference type="InterPro" id="IPR038726">
    <property type="entry name" value="PDDEXK_AddAB-type"/>
</dbReference>
<dbReference type="InterPro" id="IPR011604">
    <property type="entry name" value="PDDEXK-like_dom_sf"/>
</dbReference>
<name>X0VCT8_9ZZZZ</name>
<dbReference type="EMBL" id="BARS01029832">
    <property type="protein sequence ID" value="GAG09062.1"/>
    <property type="molecule type" value="Genomic_DNA"/>
</dbReference>
<organism evidence="2">
    <name type="scientific">marine sediment metagenome</name>
    <dbReference type="NCBI Taxonomy" id="412755"/>
    <lineage>
        <taxon>unclassified sequences</taxon>
        <taxon>metagenomes</taxon>
        <taxon>ecological metagenomes</taxon>
    </lineage>
</organism>
<evidence type="ECO:0000259" key="1">
    <source>
        <dbReference type="Pfam" id="PF12705"/>
    </source>
</evidence>
<dbReference type="Gene3D" id="3.90.320.10">
    <property type="match status" value="1"/>
</dbReference>
<evidence type="ECO:0000313" key="2">
    <source>
        <dbReference type="EMBL" id="GAG09062.1"/>
    </source>
</evidence>
<feature type="domain" description="PD-(D/E)XK endonuclease-like" evidence="1">
    <location>
        <begin position="42"/>
        <end position="147"/>
    </location>
</feature>
<proteinExistence type="predicted"/>
<protein>
    <recommendedName>
        <fullName evidence="1">PD-(D/E)XK endonuclease-like domain-containing protein</fullName>
    </recommendedName>
</protein>
<dbReference type="Pfam" id="PF12705">
    <property type="entry name" value="PDDEXK_1"/>
    <property type="match status" value="1"/>
</dbReference>
<reference evidence="2" key="1">
    <citation type="journal article" date="2014" name="Front. Microbiol.">
        <title>High frequency of phylogenetically diverse reductive dehalogenase-homologous genes in deep subseafloor sedimentary metagenomes.</title>
        <authorList>
            <person name="Kawai M."/>
            <person name="Futagami T."/>
            <person name="Toyoda A."/>
            <person name="Takaki Y."/>
            <person name="Nishi S."/>
            <person name="Hori S."/>
            <person name="Arai W."/>
            <person name="Tsubouchi T."/>
            <person name="Morono Y."/>
            <person name="Uchiyama I."/>
            <person name="Ito T."/>
            <person name="Fujiyama A."/>
            <person name="Inagaki F."/>
            <person name="Takami H."/>
        </authorList>
    </citation>
    <scope>NUCLEOTIDE SEQUENCE</scope>
    <source>
        <strain evidence="2">Expedition CK06-06</strain>
    </source>
</reference>
<gene>
    <name evidence="2" type="ORF">S01H1_46577</name>
</gene>
<sequence>MPPLLKDKIEGKLIPQLPNKLFFNDNSKNTLLMGMLDECIILPDGIYAPLDYKTRRSFPDNAHPAYQLQMDMYTLLLEKNNYKTKGLAYLFYFVPGYGKLHEGIPFGVKLMEVKTSIDRALDIVNRAVELLMGPIPVASENCEYCSWVKRLEESDK</sequence>
<dbReference type="AlphaFoldDB" id="X0VCT8"/>
<comment type="caution">
    <text evidence="2">The sequence shown here is derived from an EMBL/GenBank/DDBJ whole genome shotgun (WGS) entry which is preliminary data.</text>
</comment>